<dbReference type="PROSITE" id="PS00463">
    <property type="entry name" value="ZN2_CY6_FUNGAL_1"/>
    <property type="match status" value="1"/>
</dbReference>
<evidence type="ECO:0000256" key="3">
    <source>
        <dbReference type="ARBA" id="ARBA00023163"/>
    </source>
</evidence>
<reference evidence="8" key="2">
    <citation type="submission" date="2015-01" db="EMBL/GenBank/DDBJ databases">
        <title>Evolutionary Origins and Diversification of the Mycorrhizal Mutualists.</title>
        <authorList>
            <consortium name="DOE Joint Genome Institute"/>
            <consortium name="Mycorrhizal Genomics Consortium"/>
            <person name="Kohler A."/>
            <person name="Kuo A."/>
            <person name="Nagy L.G."/>
            <person name="Floudas D."/>
            <person name="Copeland A."/>
            <person name="Barry K.W."/>
            <person name="Cichocki N."/>
            <person name="Veneault-Fourrey C."/>
            <person name="LaButti K."/>
            <person name="Lindquist E.A."/>
            <person name="Lipzen A."/>
            <person name="Lundell T."/>
            <person name="Morin E."/>
            <person name="Murat C."/>
            <person name="Riley R."/>
            <person name="Ohm R."/>
            <person name="Sun H."/>
            <person name="Tunlid A."/>
            <person name="Henrissat B."/>
            <person name="Grigoriev I.V."/>
            <person name="Hibbett D.S."/>
            <person name="Martin F."/>
        </authorList>
    </citation>
    <scope>NUCLEOTIDE SEQUENCE [LARGE SCALE GENOMIC DNA]</scope>
    <source>
        <strain evidence="8">Zn</strain>
    </source>
</reference>
<feature type="region of interest" description="Disordered" evidence="5">
    <location>
        <begin position="38"/>
        <end position="60"/>
    </location>
</feature>
<dbReference type="CDD" id="cd00067">
    <property type="entry name" value="GAL4"/>
    <property type="match status" value="1"/>
</dbReference>
<dbReference type="GO" id="GO:0008270">
    <property type="term" value="F:zinc ion binding"/>
    <property type="evidence" value="ECO:0007669"/>
    <property type="project" value="InterPro"/>
</dbReference>
<dbReference type="Gene3D" id="4.10.240.10">
    <property type="entry name" value="Zn(2)-C6 fungal-type DNA-binding domain"/>
    <property type="match status" value="1"/>
</dbReference>
<evidence type="ECO:0000256" key="5">
    <source>
        <dbReference type="SAM" id="MobiDB-lite"/>
    </source>
</evidence>
<evidence type="ECO:0000313" key="8">
    <source>
        <dbReference type="Proteomes" id="UP000054321"/>
    </source>
</evidence>
<keyword evidence="4" id="KW-0539">Nucleus</keyword>
<dbReference type="GO" id="GO:0000435">
    <property type="term" value="P:positive regulation of transcription from RNA polymerase II promoter by galactose"/>
    <property type="evidence" value="ECO:0007669"/>
    <property type="project" value="TreeGrafter"/>
</dbReference>
<feature type="compositionally biased region" description="Polar residues" evidence="5">
    <location>
        <begin position="50"/>
        <end position="60"/>
    </location>
</feature>
<evidence type="ECO:0000256" key="2">
    <source>
        <dbReference type="ARBA" id="ARBA00023015"/>
    </source>
</evidence>
<dbReference type="EMBL" id="KN832874">
    <property type="protein sequence ID" value="KIN02814.1"/>
    <property type="molecule type" value="Genomic_DNA"/>
</dbReference>
<dbReference type="SUPFAM" id="SSF57701">
    <property type="entry name" value="Zn2/Cys6 DNA-binding domain"/>
    <property type="match status" value="1"/>
</dbReference>
<dbReference type="PANTHER" id="PTHR47424:SF5">
    <property type="entry name" value="ZN(II)2CYS6 TRANSCRIPTION FACTOR (EUROFUNG)"/>
    <property type="match status" value="1"/>
</dbReference>
<keyword evidence="2" id="KW-0805">Transcription regulation</keyword>
<evidence type="ECO:0000256" key="4">
    <source>
        <dbReference type="ARBA" id="ARBA00023242"/>
    </source>
</evidence>
<evidence type="ECO:0000256" key="1">
    <source>
        <dbReference type="ARBA" id="ARBA00022723"/>
    </source>
</evidence>
<reference evidence="7 8" key="1">
    <citation type="submission" date="2014-04" db="EMBL/GenBank/DDBJ databases">
        <authorList>
            <consortium name="DOE Joint Genome Institute"/>
            <person name="Kuo A."/>
            <person name="Martino E."/>
            <person name="Perotto S."/>
            <person name="Kohler A."/>
            <person name="Nagy L.G."/>
            <person name="Floudas D."/>
            <person name="Copeland A."/>
            <person name="Barry K.W."/>
            <person name="Cichocki N."/>
            <person name="Veneault-Fourrey C."/>
            <person name="LaButti K."/>
            <person name="Lindquist E.A."/>
            <person name="Lipzen A."/>
            <person name="Lundell T."/>
            <person name="Morin E."/>
            <person name="Murat C."/>
            <person name="Sun H."/>
            <person name="Tunlid A."/>
            <person name="Henrissat B."/>
            <person name="Grigoriev I.V."/>
            <person name="Hibbett D.S."/>
            <person name="Martin F."/>
            <person name="Nordberg H.P."/>
            <person name="Cantor M.N."/>
            <person name="Hua S.X."/>
        </authorList>
    </citation>
    <scope>NUCLEOTIDE SEQUENCE [LARGE SCALE GENOMIC DNA]</scope>
    <source>
        <strain evidence="7 8">Zn</strain>
    </source>
</reference>
<dbReference type="InterPro" id="IPR036864">
    <property type="entry name" value="Zn2-C6_fun-type_DNA-bd_sf"/>
</dbReference>
<dbReference type="GO" id="GO:0000981">
    <property type="term" value="F:DNA-binding transcription factor activity, RNA polymerase II-specific"/>
    <property type="evidence" value="ECO:0007669"/>
    <property type="project" value="InterPro"/>
</dbReference>
<feature type="non-terminal residue" evidence="7">
    <location>
        <position position="1"/>
    </location>
</feature>
<keyword evidence="1" id="KW-0479">Metal-binding</keyword>
<organism evidence="7 8">
    <name type="scientific">Oidiodendron maius (strain Zn)</name>
    <dbReference type="NCBI Taxonomy" id="913774"/>
    <lineage>
        <taxon>Eukaryota</taxon>
        <taxon>Fungi</taxon>
        <taxon>Dikarya</taxon>
        <taxon>Ascomycota</taxon>
        <taxon>Pezizomycotina</taxon>
        <taxon>Leotiomycetes</taxon>
        <taxon>Leotiomycetes incertae sedis</taxon>
        <taxon>Myxotrichaceae</taxon>
        <taxon>Oidiodendron</taxon>
    </lineage>
</organism>
<dbReference type="CDD" id="cd12148">
    <property type="entry name" value="fungal_TF_MHR"/>
    <property type="match status" value="1"/>
</dbReference>
<name>A0A0C3CUZ1_OIDMZ</name>
<keyword evidence="8" id="KW-1185">Reference proteome</keyword>
<dbReference type="Pfam" id="PF00172">
    <property type="entry name" value="Zn_clus"/>
    <property type="match status" value="1"/>
</dbReference>
<dbReference type="PROSITE" id="PS50048">
    <property type="entry name" value="ZN2_CY6_FUNGAL_2"/>
    <property type="match status" value="1"/>
</dbReference>
<dbReference type="SMART" id="SM00906">
    <property type="entry name" value="Fungal_trans"/>
    <property type="match status" value="1"/>
</dbReference>
<dbReference type="Proteomes" id="UP000054321">
    <property type="component" value="Unassembled WGS sequence"/>
</dbReference>
<dbReference type="GO" id="GO:0005634">
    <property type="term" value="C:nucleus"/>
    <property type="evidence" value="ECO:0007669"/>
    <property type="project" value="TreeGrafter"/>
</dbReference>
<gene>
    <name evidence="7" type="ORF">OIDMADRAFT_77991</name>
</gene>
<dbReference type="GO" id="GO:0000978">
    <property type="term" value="F:RNA polymerase II cis-regulatory region sequence-specific DNA binding"/>
    <property type="evidence" value="ECO:0007669"/>
    <property type="project" value="TreeGrafter"/>
</dbReference>
<dbReference type="InterPro" id="IPR001138">
    <property type="entry name" value="Zn2Cys6_DnaBD"/>
</dbReference>
<dbReference type="OrthoDB" id="5296287at2759"/>
<evidence type="ECO:0000313" key="7">
    <source>
        <dbReference type="EMBL" id="KIN02814.1"/>
    </source>
</evidence>
<dbReference type="InParanoid" id="A0A0C3CUZ1"/>
<proteinExistence type="predicted"/>
<keyword evidence="3" id="KW-0804">Transcription</keyword>
<dbReference type="HOGENOM" id="CLU_008599_1_0_1"/>
<dbReference type="PANTHER" id="PTHR47424">
    <property type="entry name" value="REGULATORY PROTEIN GAL4"/>
    <property type="match status" value="1"/>
</dbReference>
<dbReference type="GO" id="GO:0006351">
    <property type="term" value="P:DNA-templated transcription"/>
    <property type="evidence" value="ECO:0007669"/>
    <property type="project" value="InterPro"/>
</dbReference>
<dbReference type="AlphaFoldDB" id="A0A0C3CUZ1"/>
<accession>A0A0C3CUZ1</accession>
<feature type="non-terminal residue" evidence="7">
    <location>
        <position position="616"/>
    </location>
</feature>
<feature type="region of interest" description="Disordered" evidence="5">
    <location>
        <begin position="88"/>
        <end position="116"/>
    </location>
</feature>
<feature type="domain" description="Zn(2)-C6 fungal-type" evidence="6">
    <location>
        <begin position="9"/>
        <end position="40"/>
    </location>
</feature>
<sequence>SRRPLVPRACQPCRERKVRCTGSLPCRACQLHRRATQCRYGDPKERTNSKRTSQRSSRLQNDVLQVMFPGFKEEQLSGLTRKQLISMASKHDPSNIPDRSLTTASEYHEQQSRETSPAAADLAALQVIPEQGTITPALKIKPRTDIQDNFNALMQSLKQPSSYLGISSVIAVLRVIDRLHPEVHGILLRQKEQARNQKFDLPSQWTSIDTFPIHHPSSGKCATSPAWDEIPFINSYFTNVHPFIPLIEEHNFRHTYLQSQRTDQRWMLLLSVVLAMGKLAAGPTQVAEHKSYYARIRQYLSIDTLDMAHPETIQALAILGGFYLHYLQLPNLAHSLMGATLRLATALCLHREYPDSIIASKSEERMKFFESRRRIWWCLYILEAWSGTSLGRPCGGRSGSAVTTRYPQEPTDVLRLLCDNIQFCKVSTRMEEALAVSPLIAEEERMALDSTFEECYRVSTVQETNIDSKQAVSPGVLAARNVTRWRYKWARILLHRPVLLWHAISKTPFGDMSEDKTSSIRLCRDITRDLIDDISSTWNGKTPNIMAAWGATWHLYQATMVPLLTLFSDSADKVVIDDSVAQVELAKATLSILQDYIISAGPSLDTISLLFEVSKR</sequence>
<dbReference type="InterPro" id="IPR051127">
    <property type="entry name" value="Fungal_SecMet_Regulators"/>
</dbReference>
<evidence type="ECO:0000259" key="6">
    <source>
        <dbReference type="PROSITE" id="PS50048"/>
    </source>
</evidence>
<dbReference type="InterPro" id="IPR007219">
    <property type="entry name" value="XnlR_reg_dom"/>
</dbReference>
<protein>
    <recommendedName>
        <fullName evidence="6">Zn(2)-C6 fungal-type domain-containing protein</fullName>
    </recommendedName>
</protein>
<dbReference type="Pfam" id="PF04082">
    <property type="entry name" value="Fungal_trans"/>
    <property type="match status" value="1"/>
</dbReference>
<dbReference type="SMART" id="SM00066">
    <property type="entry name" value="GAL4"/>
    <property type="match status" value="1"/>
</dbReference>